<accession>A0A0A9D9Q2</accession>
<proteinExistence type="predicted"/>
<organism evidence="1">
    <name type="scientific">Arundo donax</name>
    <name type="common">Giant reed</name>
    <name type="synonym">Donax arundinaceus</name>
    <dbReference type="NCBI Taxonomy" id="35708"/>
    <lineage>
        <taxon>Eukaryota</taxon>
        <taxon>Viridiplantae</taxon>
        <taxon>Streptophyta</taxon>
        <taxon>Embryophyta</taxon>
        <taxon>Tracheophyta</taxon>
        <taxon>Spermatophyta</taxon>
        <taxon>Magnoliopsida</taxon>
        <taxon>Liliopsida</taxon>
        <taxon>Poales</taxon>
        <taxon>Poaceae</taxon>
        <taxon>PACMAD clade</taxon>
        <taxon>Arundinoideae</taxon>
        <taxon>Arundineae</taxon>
        <taxon>Arundo</taxon>
    </lineage>
</organism>
<reference evidence="1" key="1">
    <citation type="submission" date="2014-09" db="EMBL/GenBank/DDBJ databases">
        <authorList>
            <person name="Magalhaes I.L.F."/>
            <person name="Oliveira U."/>
            <person name="Santos F.R."/>
            <person name="Vidigal T.H.D.A."/>
            <person name="Brescovit A.D."/>
            <person name="Santos A.J."/>
        </authorList>
    </citation>
    <scope>NUCLEOTIDE SEQUENCE</scope>
    <source>
        <tissue evidence="1">Shoot tissue taken approximately 20 cm above the soil surface</tissue>
    </source>
</reference>
<sequence>MHPSRPRSSSPSTPRTPAPHLLTAPALAVLSTAVSAFGPGALFDAAVTCFQSIARV</sequence>
<dbReference type="EMBL" id="GBRH01217428">
    <property type="protein sequence ID" value="JAD80467.1"/>
    <property type="molecule type" value="Transcribed_RNA"/>
</dbReference>
<reference evidence="1" key="2">
    <citation type="journal article" date="2015" name="Data Brief">
        <title>Shoot transcriptome of the giant reed, Arundo donax.</title>
        <authorList>
            <person name="Barrero R.A."/>
            <person name="Guerrero F.D."/>
            <person name="Moolhuijzen P."/>
            <person name="Goolsby J.A."/>
            <person name="Tidwell J."/>
            <person name="Bellgard S.E."/>
            <person name="Bellgard M.I."/>
        </authorList>
    </citation>
    <scope>NUCLEOTIDE SEQUENCE</scope>
    <source>
        <tissue evidence="1">Shoot tissue taken approximately 20 cm above the soil surface</tissue>
    </source>
</reference>
<protein>
    <submittedName>
        <fullName evidence="1">Uncharacterized protein</fullName>
    </submittedName>
</protein>
<evidence type="ECO:0000313" key="1">
    <source>
        <dbReference type="EMBL" id="JAD80467.1"/>
    </source>
</evidence>
<dbReference type="AlphaFoldDB" id="A0A0A9D9Q2"/>
<name>A0A0A9D9Q2_ARUDO</name>